<accession>A0A6A0AC62</accession>
<evidence type="ECO:0000313" key="2">
    <source>
        <dbReference type="EMBL" id="GFH29634.1"/>
    </source>
</evidence>
<organism evidence="2 3">
    <name type="scientific">Haematococcus lacustris</name>
    <name type="common">Green alga</name>
    <name type="synonym">Haematococcus pluvialis</name>
    <dbReference type="NCBI Taxonomy" id="44745"/>
    <lineage>
        <taxon>Eukaryota</taxon>
        <taxon>Viridiplantae</taxon>
        <taxon>Chlorophyta</taxon>
        <taxon>core chlorophytes</taxon>
        <taxon>Chlorophyceae</taxon>
        <taxon>CS clade</taxon>
        <taxon>Chlamydomonadales</taxon>
        <taxon>Haematococcaceae</taxon>
        <taxon>Haematococcus</taxon>
    </lineage>
</organism>
<dbReference type="Proteomes" id="UP000485058">
    <property type="component" value="Unassembled WGS sequence"/>
</dbReference>
<reference evidence="2 3" key="1">
    <citation type="submission" date="2020-02" db="EMBL/GenBank/DDBJ databases">
        <title>Draft genome sequence of Haematococcus lacustris strain NIES-144.</title>
        <authorList>
            <person name="Morimoto D."/>
            <person name="Nakagawa S."/>
            <person name="Yoshida T."/>
            <person name="Sawayama S."/>
        </authorList>
    </citation>
    <scope>NUCLEOTIDE SEQUENCE [LARGE SCALE GENOMIC DNA]</scope>
    <source>
        <strain evidence="2 3">NIES-144</strain>
    </source>
</reference>
<dbReference type="EMBL" id="BLLF01004449">
    <property type="protein sequence ID" value="GFH29634.1"/>
    <property type="molecule type" value="Genomic_DNA"/>
</dbReference>
<feature type="non-terminal residue" evidence="2">
    <location>
        <position position="1"/>
    </location>
</feature>
<feature type="compositionally biased region" description="Basic residues" evidence="1">
    <location>
        <begin position="1"/>
        <end position="21"/>
    </location>
</feature>
<evidence type="ECO:0000313" key="3">
    <source>
        <dbReference type="Proteomes" id="UP000485058"/>
    </source>
</evidence>
<sequence>MVNHTPGRHLRGRSSRQRHSRPFTTRGNGTPWTVVRSAALADPAVTPFLGCGLA</sequence>
<keyword evidence="3" id="KW-1185">Reference proteome</keyword>
<comment type="caution">
    <text evidence="2">The sequence shown here is derived from an EMBL/GenBank/DDBJ whole genome shotgun (WGS) entry which is preliminary data.</text>
</comment>
<feature type="region of interest" description="Disordered" evidence="1">
    <location>
        <begin position="1"/>
        <end position="30"/>
    </location>
</feature>
<name>A0A6A0AC62_HAELA</name>
<evidence type="ECO:0000256" key="1">
    <source>
        <dbReference type="SAM" id="MobiDB-lite"/>
    </source>
</evidence>
<proteinExistence type="predicted"/>
<feature type="non-terminal residue" evidence="2">
    <location>
        <position position="54"/>
    </location>
</feature>
<protein>
    <submittedName>
        <fullName evidence="2">Uncharacterized protein</fullName>
    </submittedName>
</protein>
<gene>
    <name evidence="2" type="ORF">HaLaN_28325</name>
</gene>
<dbReference type="AlphaFoldDB" id="A0A6A0AC62"/>